<comment type="caution">
    <text evidence="3">The sequence shown here is derived from an EMBL/GenBank/DDBJ whole genome shotgun (WGS) entry which is preliminary data.</text>
</comment>
<dbReference type="GO" id="GO:0035243">
    <property type="term" value="F:protein-arginine omega-N symmetric methyltransferase activity"/>
    <property type="evidence" value="ECO:0007669"/>
    <property type="project" value="TreeGrafter"/>
</dbReference>
<dbReference type="InterPro" id="IPR003788">
    <property type="entry name" value="NDUFAF7"/>
</dbReference>
<keyword evidence="2 3" id="KW-0808">Transferase</keyword>
<evidence type="ECO:0000256" key="2">
    <source>
        <dbReference type="ARBA" id="ARBA00022679"/>
    </source>
</evidence>
<protein>
    <submittedName>
        <fullName evidence="3">SAM-dependent methyltransferase</fullName>
    </submittedName>
</protein>
<dbReference type="InterPro" id="IPR029063">
    <property type="entry name" value="SAM-dependent_MTases_sf"/>
</dbReference>
<evidence type="ECO:0000256" key="1">
    <source>
        <dbReference type="ARBA" id="ARBA00022603"/>
    </source>
</evidence>
<dbReference type="InterPro" id="IPR038375">
    <property type="entry name" value="NDUFAF7_sf"/>
</dbReference>
<dbReference type="Pfam" id="PF02636">
    <property type="entry name" value="Methyltransf_28"/>
    <property type="match status" value="1"/>
</dbReference>
<keyword evidence="1 3" id="KW-0489">Methyltransferase</keyword>
<reference evidence="3 4" key="1">
    <citation type="submission" date="2018-08" db="EMBL/GenBank/DDBJ databases">
        <title>Henriciella mobilis sp. nov., isolated from seawater.</title>
        <authorList>
            <person name="Cheng H."/>
            <person name="Wu Y.-H."/>
            <person name="Xu X.-W."/>
            <person name="Guo L.-L."/>
        </authorList>
    </citation>
    <scope>NUCLEOTIDE SEQUENCE [LARGE SCALE GENOMIC DNA]</scope>
    <source>
        <strain evidence="3 4">JN25</strain>
    </source>
</reference>
<proteinExistence type="predicted"/>
<keyword evidence="4" id="KW-1185">Reference proteome</keyword>
<dbReference type="EMBL" id="QWFX01000016">
    <property type="protein sequence ID" value="RIJ26986.1"/>
    <property type="molecule type" value="Genomic_DNA"/>
</dbReference>
<gene>
    <name evidence="3" type="ORF">D1223_17195</name>
</gene>
<evidence type="ECO:0000313" key="4">
    <source>
        <dbReference type="Proteomes" id="UP000266385"/>
    </source>
</evidence>
<dbReference type="PANTHER" id="PTHR12049:SF7">
    <property type="entry name" value="PROTEIN ARGININE METHYLTRANSFERASE NDUFAF7, MITOCHONDRIAL"/>
    <property type="match status" value="1"/>
</dbReference>
<organism evidence="3 4">
    <name type="scientific">Henriciella mobilis</name>
    <dbReference type="NCBI Taxonomy" id="2305467"/>
    <lineage>
        <taxon>Bacteria</taxon>
        <taxon>Pseudomonadati</taxon>
        <taxon>Pseudomonadota</taxon>
        <taxon>Alphaproteobacteria</taxon>
        <taxon>Hyphomonadales</taxon>
        <taxon>Hyphomonadaceae</taxon>
        <taxon>Henriciella</taxon>
    </lineage>
</organism>
<sequence length="325" mass="34206">MNACLHDPRHGYYATRPGIGRDFITAPEISQVFGELLGLWALYEWQAMGSPAPARLVEVGGGRGTMMADMMRAIRAAGGGEAFTLAMNEASPVHAARQTNALAAFHPDFLGGFDTLGDAPFILLANEWLDCLPARQFLAKGERWHEQVVGLDEAGELAFGLAADAAPADSVPGAAHVQVDMQPALDTLVDVLREAFASAPGRALFIDYGTVQGAPGDTLRAFKDGRQVDPLAMPGESDLTVDVDFARLSRLAGAAGLHVSGPVAQGPFLLSLGAEARMQALIRANPDKAEAIHAGVSRLVDPAEMGSRFKVICLSAPDLPAPVGF</sequence>
<dbReference type="Proteomes" id="UP000266385">
    <property type="component" value="Unassembled WGS sequence"/>
</dbReference>
<dbReference type="PANTHER" id="PTHR12049">
    <property type="entry name" value="PROTEIN ARGININE METHYLTRANSFERASE NDUFAF7, MITOCHONDRIAL"/>
    <property type="match status" value="1"/>
</dbReference>
<evidence type="ECO:0000313" key="3">
    <source>
        <dbReference type="EMBL" id="RIJ26986.1"/>
    </source>
</evidence>
<accession>A0A399R5R7</accession>
<dbReference type="SUPFAM" id="SSF53335">
    <property type="entry name" value="S-adenosyl-L-methionine-dependent methyltransferases"/>
    <property type="match status" value="1"/>
</dbReference>
<dbReference type="GO" id="GO:0032259">
    <property type="term" value="P:methylation"/>
    <property type="evidence" value="ECO:0007669"/>
    <property type="project" value="UniProtKB-KW"/>
</dbReference>
<dbReference type="OrthoDB" id="9794208at2"/>
<dbReference type="Gene3D" id="3.40.50.12710">
    <property type="match status" value="1"/>
</dbReference>
<dbReference type="AlphaFoldDB" id="A0A399R5R7"/>
<name>A0A399R5R7_9PROT</name>